<evidence type="ECO:0000256" key="6">
    <source>
        <dbReference type="PROSITE-ProRule" id="PRU10007"/>
    </source>
</evidence>
<evidence type="ECO:0000256" key="7">
    <source>
        <dbReference type="RuleBase" id="RU003345"/>
    </source>
</evidence>
<dbReference type="InterPro" id="IPR016163">
    <property type="entry name" value="Ald_DH_C"/>
</dbReference>
<evidence type="ECO:0000259" key="8">
    <source>
        <dbReference type="Pfam" id="PF00171"/>
    </source>
</evidence>
<dbReference type="OrthoDB" id="9762913at2"/>
<evidence type="ECO:0000256" key="3">
    <source>
        <dbReference type="ARBA" id="ARBA00023027"/>
    </source>
</evidence>
<evidence type="ECO:0000256" key="4">
    <source>
        <dbReference type="PIRNR" id="PIRNR036492"/>
    </source>
</evidence>
<dbReference type="InterPro" id="IPR029510">
    <property type="entry name" value="Ald_DH_CS_GLU"/>
</dbReference>
<dbReference type="InterPro" id="IPR015590">
    <property type="entry name" value="Aldehyde_DH_dom"/>
</dbReference>
<gene>
    <name evidence="9" type="ORF">LX87_02058</name>
</gene>
<dbReference type="InterPro" id="IPR016162">
    <property type="entry name" value="Ald_DH_N"/>
</dbReference>
<reference evidence="9 10" key="1">
    <citation type="submission" date="2018-06" db="EMBL/GenBank/DDBJ databases">
        <title>Genomic Encyclopedia of Archaeal and Bacterial Type Strains, Phase II (KMG-II): from individual species to whole genera.</title>
        <authorList>
            <person name="Goeker M."/>
        </authorList>
    </citation>
    <scope>NUCLEOTIDE SEQUENCE [LARGE SCALE GENOMIC DNA]</scope>
    <source>
        <strain evidence="9 10">DSM 21851</strain>
    </source>
</reference>
<dbReference type="EMBL" id="QLMC01000002">
    <property type="protein sequence ID" value="RAK00356.1"/>
    <property type="molecule type" value="Genomic_DNA"/>
</dbReference>
<keyword evidence="3" id="KW-0520">NAD</keyword>
<comment type="caution">
    <text evidence="9">The sequence shown here is derived from an EMBL/GenBank/DDBJ whole genome shotgun (WGS) entry which is preliminary data.</text>
</comment>
<keyword evidence="10" id="KW-1185">Reference proteome</keyword>
<proteinExistence type="inferred from homology"/>
<protein>
    <recommendedName>
        <fullName evidence="4">Aldehyde dehydrogenase</fullName>
    </recommendedName>
</protein>
<dbReference type="Pfam" id="PF00171">
    <property type="entry name" value="Aldedh"/>
    <property type="match status" value="1"/>
</dbReference>
<dbReference type="AlphaFoldDB" id="A0A327X1Q0"/>
<evidence type="ECO:0000313" key="9">
    <source>
        <dbReference type="EMBL" id="RAK00356.1"/>
    </source>
</evidence>
<dbReference type="Gene3D" id="3.40.309.10">
    <property type="entry name" value="Aldehyde Dehydrogenase, Chain A, domain 2"/>
    <property type="match status" value="1"/>
</dbReference>
<name>A0A327X1Q0_LARAB</name>
<dbReference type="GO" id="GO:0006081">
    <property type="term" value="P:aldehyde metabolic process"/>
    <property type="evidence" value="ECO:0007669"/>
    <property type="project" value="InterPro"/>
</dbReference>
<dbReference type="PIRSF" id="PIRSF036492">
    <property type="entry name" value="ALDH"/>
    <property type="match status" value="1"/>
</dbReference>
<dbReference type="PANTHER" id="PTHR43570:SF20">
    <property type="entry name" value="ALDEHYDE DEHYDROGENASE ALDX-RELATED"/>
    <property type="match status" value="1"/>
</dbReference>
<dbReference type="Gene3D" id="3.40.605.10">
    <property type="entry name" value="Aldehyde Dehydrogenase, Chain A, domain 1"/>
    <property type="match status" value="1"/>
</dbReference>
<dbReference type="SUPFAM" id="SSF53720">
    <property type="entry name" value="ALDH-like"/>
    <property type="match status" value="1"/>
</dbReference>
<organism evidence="9 10">
    <name type="scientific">Larkinella arboricola</name>
    <dbReference type="NCBI Taxonomy" id="643671"/>
    <lineage>
        <taxon>Bacteria</taxon>
        <taxon>Pseudomonadati</taxon>
        <taxon>Bacteroidota</taxon>
        <taxon>Cytophagia</taxon>
        <taxon>Cytophagales</taxon>
        <taxon>Spirosomataceae</taxon>
        <taxon>Larkinella</taxon>
    </lineage>
</organism>
<dbReference type="Proteomes" id="UP000248790">
    <property type="component" value="Unassembled WGS sequence"/>
</dbReference>
<comment type="similarity">
    <text evidence="1 4 7">Belongs to the aldehyde dehydrogenase family.</text>
</comment>
<dbReference type="GO" id="GO:0005737">
    <property type="term" value="C:cytoplasm"/>
    <property type="evidence" value="ECO:0007669"/>
    <property type="project" value="TreeGrafter"/>
</dbReference>
<evidence type="ECO:0000256" key="2">
    <source>
        <dbReference type="ARBA" id="ARBA00023002"/>
    </source>
</evidence>
<evidence type="ECO:0000256" key="1">
    <source>
        <dbReference type="ARBA" id="ARBA00009986"/>
    </source>
</evidence>
<evidence type="ECO:0000313" key="10">
    <source>
        <dbReference type="Proteomes" id="UP000248790"/>
    </source>
</evidence>
<dbReference type="CDD" id="cd07134">
    <property type="entry name" value="ALDH_AlkH-like"/>
    <property type="match status" value="1"/>
</dbReference>
<evidence type="ECO:0000256" key="5">
    <source>
        <dbReference type="PIRSR" id="PIRSR036492-1"/>
    </source>
</evidence>
<keyword evidence="2 4" id="KW-0560">Oxidoreductase</keyword>
<dbReference type="InterPro" id="IPR016161">
    <property type="entry name" value="Ald_DH/histidinol_DH"/>
</dbReference>
<sequence length="476" mass="53038">MEIVTDNLENEAPIRPLFDAQRQHARIVALTKAPERIGKLKKIQAYLLKNRTGLTTALYTDFRKPPAETELTELFATNNELNVAIQQLKQWMKPHPVPTPLAMLGTSGYVRYEPKGVTLIIAPWNYPFYLIIKPLISALAAGNTAILKPSELTPATTAFIREMIRSLFAEEEVAVVEGDATVAQKLLELPFDHIFFTGSTAVGKQVLAAAARNLTSVTLELGGKSPCLVDETADIEATARRIAWGKWVNSGQTCVAPDYVLVQRLVKDRLVEAIRKAVQRMYNADGKGVQASESYARIINNRHFDRLKALLDDAREKGCTVSMGAQTDPADRFIEPTLLENVSINMGVMQEEIFGPLLPIIPYDTREEVLRYLTGRDKPLVMYLFSQTASATDHWLDRTSAGNTVINDTLIHFAHTELPVGGVNQSGIGKSNGFYGFQEFSNARGVVHRQFGVLDLIYPPYSDKVKRLINFFVKYL</sequence>
<dbReference type="PANTHER" id="PTHR43570">
    <property type="entry name" value="ALDEHYDE DEHYDROGENASE"/>
    <property type="match status" value="1"/>
</dbReference>
<feature type="active site" evidence="5">
    <location>
        <position position="254"/>
    </location>
</feature>
<feature type="active site" evidence="5 6">
    <location>
        <position position="220"/>
    </location>
</feature>
<feature type="domain" description="Aldehyde dehydrogenase" evidence="8">
    <location>
        <begin position="19"/>
        <end position="444"/>
    </location>
</feature>
<dbReference type="PROSITE" id="PS00687">
    <property type="entry name" value="ALDEHYDE_DEHYDR_GLU"/>
    <property type="match status" value="1"/>
</dbReference>
<dbReference type="GO" id="GO:0004029">
    <property type="term" value="F:aldehyde dehydrogenase (NAD+) activity"/>
    <property type="evidence" value="ECO:0007669"/>
    <property type="project" value="TreeGrafter"/>
</dbReference>
<accession>A0A327X1Q0</accession>
<dbReference type="InterPro" id="IPR012394">
    <property type="entry name" value="Aldehyde_DH_NAD(P)"/>
</dbReference>
<dbReference type="FunFam" id="3.40.605.10:FF:000004">
    <property type="entry name" value="Aldehyde dehydrogenase"/>
    <property type="match status" value="1"/>
</dbReference>
<dbReference type="FunFam" id="3.40.309.10:FF:000003">
    <property type="entry name" value="Aldehyde dehydrogenase"/>
    <property type="match status" value="1"/>
</dbReference>